<keyword evidence="7" id="KW-1185">Reference proteome</keyword>
<sequence>MNIVIINNLARFPGTARWDFDLVRYDDFIDHRAHRVSYIVNRRGRSAITASADSYRLYELDHLDDASAYRPILNGIVQSSGPIDRLIVFSESLQDLASQLRAEFDIPGKKPDENRLGRDKLVMKQKVAAAGLRAPRYTSVNSTRIEHALAFAADTGYPLILKPIDGQSSHGVRKITDAAQLRAAVADLPSDGEWDLEEFVTGTLMHIDGLVDQAGKVTLVVPSRYINTCLEFAAGAPLGAIMLEPGTALYAYVSRFATQCIKAIGLKACPFHLELFHTNNDDLVFLEVGARVGGADVPSMIHQATGINLFGEWVNMSLDQPAMLHAPIRSIGAWLMFPRPNGLPLRVQSVTRFDRSLESLYRQLVPEAGQLIEHEDGYCSMQSGRFLFNADSSQQVTRDVEYVLHAFRIETTLP</sequence>
<evidence type="ECO:0000313" key="7">
    <source>
        <dbReference type="Proteomes" id="UP000035963"/>
    </source>
</evidence>
<feature type="domain" description="ATP-grasp" evidence="5">
    <location>
        <begin position="124"/>
        <end position="318"/>
    </location>
</feature>
<keyword evidence="2 4" id="KW-0547">Nucleotide-binding</keyword>
<reference evidence="6 7" key="1">
    <citation type="journal article" date="2015" name="Genome Announc.">
        <title>Draft Genome Sequence of Burkholderia sp. Strain PML1(12), an Ectomycorrhizosphere-Inhabiting Bacterium with Effective Mineral-Weathering Ability.</title>
        <authorList>
            <person name="Uroz S."/>
            <person name="Oger P."/>
        </authorList>
    </citation>
    <scope>NUCLEOTIDE SEQUENCE [LARGE SCALE GENOMIC DNA]</scope>
    <source>
        <strain evidence="7">PML1(12)</strain>
    </source>
</reference>
<dbReference type="Pfam" id="PF13535">
    <property type="entry name" value="ATP-grasp_4"/>
    <property type="match status" value="1"/>
</dbReference>
<dbReference type="Gene3D" id="3.30.1490.20">
    <property type="entry name" value="ATP-grasp fold, A domain"/>
    <property type="match status" value="1"/>
</dbReference>
<evidence type="ECO:0000256" key="3">
    <source>
        <dbReference type="ARBA" id="ARBA00022840"/>
    </source>
</evidence>
<protein>
    <submittedName>
        <fullName evidence="6">Carboxylate--amine ligase</fullName>
    </submittedName>
</protein>
<dbReference type="PROSITE" id="PS50975">
    <property type="entry name" value="ATP_GRASP"/>
    <property type="match status" value="1"/>
</dbReference>
<dbReference type="Proteomes" id="UP000035963">
    <property type="component" value="Unassembled WGS sequence"/>
</dbReference>
<evidence type="ECO:0000256" key="4">
    <source>
        <dbReference type="PROSITE-ProRule" id="PRU00409"/>
    </source>
</evidence>
<dbReference type="Gene3D" id="3.30.470.20">
    <property type="entry name" value="ATP-grasp fold, B domain"/>
    <property type="match status" value="1"/>
</dbReference>
<dbReference type="InterPro" id="IPR013815">
    <property type="entry name" value="ATP_grasp_subdomain_1"/>
</dbReference>
<gene>
    <name evidence="6" type="ORF">EOS_30875</name>
</gene>
<name>A0A0J1CP21_9BURK</name>
<evidence type="ECO:0000259" key="5">
    <source>
        <dbReference type="PROSITE" id="PS50975"/>
    </source>
</evidence>
<dbReference type="GO" id="GO:0016874">
    <property type="term" value="F:ligase activity"/>
    <property type="evidence" value="ECO:0007669"/>
    <property type="project" value="UniProtKB-KW"/>
</dbReference>
<keyword evidence="1 6" id="KW-0436">Ligase</keyword>
<organism evidence="6 7">
    <name type="scientific">Caballeronia mineralivorans PML1(12)</name>
    <dbReference type="NCBI Taxonomy" id="908627"/>
    <lineage>
        <taxon>Bacteria</taxon>
        <taxon>Pseudomonadati</taxon>
        <taxon>Pseudomonadota</taxon>
        <taxon>Betaproteobacteria</taxon>
        <taxon>Burkholderiales</taxon>
        <taxon>Burkholderiaceae</taxon>
        <taxon>Caballeronia</taxon>
    </lineage>
</organism>
<keyword evidence="3 4" id="KW-0067">ATP-binding</keyword>
<dbReference type="InterPro" id="IPR011761">
    <property type="entry name" value="ATP-grasp"/>
</dbReference>
<dbReference type="RefSeq" id="WP_047896000.1">
    <property type="nucleotide sequence ID" value="NZ_AEJF01000180.1"/>
</dbReference>
<dbReference type="InterPro" id="IPR052032">
    <property type="entry name" value="ATP-dep_AA_Ligase"/>
</dbReference>
<evidence type="ECO:0000256" key="1">
    <source>
        <dbReference type="ARBA" id="ARBA00022598"/>
    </source>
</evidence>
<proteinExistence type="predicted"/>
<comment type="caution">
    <text evidence="6">The sequence shown here is derived from an EMBL/GenBank/DDBJ whole genome shotgun (WGS) entry which is preliminary data.</text>
</comment>
<dbReference type="PATRIC" id="fig|908627.4.peg.6885"/>
<dbReference type="Gene3D" id="3.40.50.20">
    <property type="match status" value="1"/>
</dbReference>
<dbReference type="AlphaFoldDB" id="A0A0J1CP21"/>
<dbReference type="PANTHER" id="PTHR43585">
    <property type="entry name" value="FUMIPYRROLE BIOSYNTHESIS PROTEIN C"/>
    <property type="match status" value="1"/>
</dbReference>
<dbReference type="PANTHER" id="PTHR43585:SF2">
    <property type="entry name" value="ATP-GRASP ENZYME FSQD"/>
    <property type="match status" value="1"/>
</dbReference>
<evidence type="ECO:0000313" key="6">
    <source>
        <dbReference type="EMBL" id="KLU22402.1"/>
    </source>
</evidence>
<dbReference type="OrthoDB" id="3428978at2"/>
<dbReference type="SUPFAM" id="SSF56059">
    <property type="entry name" value="Glutathione synthetase ATP-binding domain-like"/>
    <property type="match status" value="1"/>
</dbReference>
<dbReference type="GO" id="GO:0005524">
    <property type="term" value="F:ATP binding"/>
    <property type="evidence" value="ECO:0007669"/>
    <property type="project" value="UniProtKB-UniRule"/>
</dbReference>
<dbReference type="GO" id="GO:0046872">
    <property type="term" value="F:metal ion binding"/>
    <property type="evidence" value="ECO:0007669"/>
    <property type="project" value="InterPro"/>
</dbReference>
<dbReference type="EMBL" id="AEJF01000180">
    <property type="protein sequence ID" value="KLU22402.1"/>
    <property type="molecule type" value="Genomic_DNA"/>
</dbReference>
<evidence type="ECO:0000256" key="2">
    <source>
        <dbReference type="ARBA" id="ARBA00022741"/>
    </source>
</evidence>
<accession>A0A0J1CP21</accession>